<dbReference type="InterPro" id="IPR034733">
    <property type="entry name" value="AcCoA_carboxyl_beta"/>
</dbReference>
<dbReference type="Proteomes" id="UP000652013">
    <property type="component" value="Unassembled WGS sequence"/>
</dbReference>
<comment type="caution">
    <text evidence="2">The sequence shown here is derived from an EMBL/GenBank/DDBJ whole genome shotgun (WGS) entry which is preliminary data.</text>
</comment>
<dbReference type="AlphaFoldDB" id="A0A8J3Y6K3"/>
<dbReference type="PROSITE" id="PS50980">
    <property type="entry name" value="COA_CT_NTER"/>
    <property type="match status" value="1"/>
</dbReference>
<sequence>MLERLADLESALEAARAGGGEKNVTRHHARGKLLPRERVELLLDQDAPFLELSPVAAWGTEFPVGASVVTGVGVVEGVECVVVAHDPTVHGGAVNPFTDRKVRRAAEIAAANRLPLLTMVESTGSGSPAPGAVAAELARHRVPTVCVVFGPTSGDAVYLPALSDQLILVGPQARVQLSQQADGQHDGLADFVAEDERDGIRLARLCVRRLNWRKLGPAPRSAEPVPPRHEMEDLLTIAGSFPAGPFEAREVLARVLDGSVFDEFKPGYGPELVCGWGEVHGYPVAVLAVGGSPASAEARKGAHFVQLANASATPLVELRHPGNRAAAGGDVSSAALLVNALANSVVPRLAVTLGEGVREPGHRFGFRWPSNPLPVGLVPSPGGGDAPKASAAMYASGHLHDDGVIDPRDTRTVLGICLSAVHSGPIGGAASYGVFRV</sequence>
<dbReference type="PANTHER" id="PTHR22855:SF46">
    <property type="entry name" value="METHYLCROTONOYL-COA CARBOXYLASE"/>
    <property type="match status" value="1"/>
</dbReference>
<dbReference type="SUPFAM" id="SSF52096">
    <property type="entry name" value="ClpP/crotonase"/>
    <property type="match status" value="2"/>
</dbReference>
<dbReference type="InterPro" id="IPR029045">
    <property type="entry name" value="ClpP/crotonase-like_dom_sf"/>
</dbReference>
<dbReference type="Pfam" id="PF01039">
    <property type="entry name" value="Carboxyl_trans"/>
    <property type="match status" value="2"/>
</dbReference>
<reference evidence="2" key="1">
    <citation type="submission" date="2021-01" db="EMBL/GenBank/DDBJ databases">
        <title>Whole genome shotgun sequence of Spirilliplanes yamanashiensis NBRC 15828.</title>
        <authorList>
            <person name="Komaki H."/>
            <person name="Tamura T."/>
        </authorList>
    </citation>
    <scope>NUCLEOTIDE SEQUENCE</scope>
    <source>
        <strain evidence="2">NBRC 15828</strain>
    </source>
</reference>
<dbReference type="Gene3D" id="3.90.226.10">
    <property type="entry name" value="2-enoyl-CoA Hydratase, Chain A, domain 1"/>
    <property type="match status" value="2"/>
</dbReference>
<organism evidence="2 3">
    <name type="scientific">Spirilliplanes yamanashiensis</name>
    <dbReference type="NCBI Taxonomy" id="42233"/>
    <lineage>
        <taxon>Bacteria</taxon>
        <taxon>Bacillati</taxon>
        <taxon>Actinomycetota</taxon>
        <taxon>Actinomycetes</taxon>
        <taxon>Micromonosporales</taxon>
        <taxon>Micromonosporaceae</taxon>
        <taxon>Spirilliplanes</taxon>
    </lineage>
</organism>
<dbReference type="PANTHER" id="PTHR22855">
    <property type="entry name" value="ACETYL, PROPIONYL, PYRUVATE, AND GLUTACONYL CARBOXYLASE-RELATED"/>
    <property type="match status" value="1"/>
</dbReference>
<keyword evidence="3" id="KW-1185">Reference proteome</keyword>
<name>A0A8J3Y6K3_9ACTN</name>
<dbReference type="EMBL" id="BOOY01000008">
    <property type="protein sequence ID" value="GIJ02282.1"/>
    <property type="molecule type" value="Genomic_DNA"/>
</dbReference>
<evidence type="ECO:0000313" key="3">
    <source>
        <dbReference type="Proteomes" id="UP000652013"/>
    </source>
</evidence>
<proteinExistence type="predicted"/>
<accession>A0A8J3Y6K3</accession>
<protein>
    <submittedName>
        <fullName evidence="2">Acetyl-CoA carboxylase carboxyltransferase subunit</fullName>
    </submittedName>
</protein>
<evidence type="ECO:0000259" key="1">
    <source>
        <dbReference type="PROSITE" id="PS50980"/>
    </source>
</evidence>
<feature type="domain" description="CoA carboxyltransferase N-terminal" evidence="1">
    <location>
        <begin position="1"/>
        <end position="124"/>
    </location>
</feature>
<evidence type="ECO:0000313" key="2">
    <source>
        <dbReference type="EMBL" id="GIJ02282.1"/>
    </source>
</evidence>
<dbReference type="InterPro" id="IPR045190">
    <property type="entry name" value="MCCB/AccD1-like"/>
</dbReference>
<gene>
    <name evidence="2" type="ORF">Sya03_16340</name>
</gene>
<dbReference type="InterPro" id="IPR011762">
    <property type="entry name" value="COA_CT_N"/>
</dbReference>